<gene>
    <name evidence="7" type="ORF">V6N11_075878</name>
</gene>
<dbReference type="Proteomes" id="UP001396334">
    <property type="component" value="Unassembled WGS sequence"/>
</dbReference>
<dbReference type="EMBL" id="JBBPBN010000045">
    <property type="protein sequence ID" value="KAK8995611.1"/>
    <property type="molecule type" value="Genomic_DNA"/>
</dbReference>
<reference evidence="7 8" key="1">
    <citation type="journal article" date="2024" name="G3 (Bethesda)">
        <title>Genome assembly of Hibiscus sabdariffa L. provides insights into metabolisms of medicinal natural products.</title>
        <authorList>
            <person name="Kim T."/>
        </authorList>
    </citation>
    <scope>NUCLEOTIDE SEQUENCE [LARGE SCALE GENOMIC DNA]</scope>
    <source>
        <strain evidence="7">TK-2024</strain>
        <tissue evidence="7">Old leaves</tissue>
    </source>
</reference>
<dbReference type="PANTHER" id="PTHR47926:SF463">
    <property type="entry name" value="PENTATRICOPEPTIDE REPEAT-CONTAINING PROTEIN"/>
    <property type="match status" value="1"/>
</dbReference>
<evidence type="ECO:0000259" key="5">
    <source>
        <dbReference type="Pfam" id="PF01167"/>
    </source>
</evidence>
<dbReference type="InterPro" id="IPR032867">
    <property type="entry name" value="DYW_dom"/>
</dbReference>
<comment type="caution">
    <text evidence="7">The sequence shown here is derived from an EMBL/GenBank/DDBJ whole genome shotgun (WGS) entry which is preliminary data.</text>
</comment>
<dbReference type="SUPFAM" id="SSF54518">
    <property type="entry name" value="Tubby C-terminal domain-like"/>
    <property type="match status" value="1"/>
</dbReference>
<dbReference type="Gene3D" id="3.20.90.10">
    <property type="entry name" value="Tubby Protein, Chain A"/>
    <property type="match status" value="1"/>
</dbReference>
<comment type="similarity">
    <text evidence="1">Belongs to the PPR family. PCMP-H subfamily.</text>
</comment>
<feature type="repeat" description="PPR" evidence="3">
    <location>
        <begin position="314"/>
        <end position="348"/>
    </location>
</feature>
<evidence type="ECO:0000256" key="3">
    <source>
        <dbReference type="PROSITE-ProRule" id="PRU00708"/>
    </source>
</evidence>
<protein>
    <recommendedName>
        <fullName evidence="9">Tubby-like F-box protein</fullName>
    </recommendedName>
</protein>
<evidence type="ECO:0000256" key="4">
    <source>
        <dbReference type="SAM" id="MobiDB-lite"/>
    </source>
</evidence>
<evidence type="ECO:0000259" key="6">
    <source>
        <dbReference type="Pfam" id="PF14432"/>
    </source>
</evidence>
<evidence type="ECO:0008006" key="9">
    <source>
        <dbReference type="Google" id="ProtNLM"/>
    </source>
</evidence>
<dbReference type="InterPro" id="IPR025659">
    <property type="entry name" value="Tubby-like_C"/>
</dbReference>
<dbReference type="InterPro" id="IPR000007">
    <property type="entry name" value="Tubby_C"/>
</dbReference>
<feature type="repeat" description="PPR" evidence="3">
    <location>
        <begin position="213"/>
        <end position="247"/>
    </location>
</feature>
<accession>A0ABR2Q557</accession>
<dbReference type="Pfam" id="PF20431">
    <property type="entry name" value="E_motif"/>
    <property type="match status" value="1"/>
</dbReference>
<feature type="region of interest" description="Disordered" evidence="4">
    <location>
        <begin position="677"/>
        <end position="696"/>
    </location>
</feature>
<name>A0ABR2Q557_9ROSI</name>
<dbReference type="Pfam" id="PF13041">
    <property type="entry name" value="PPR_2"/>
    <property type="match status" value="3"/>
</dbReference>
<feature type="repeat" description="PPR" evidence="3">
    <location>
        <begin position="283"/>
        <end position="313"/>
    </location>
</feature>
<dbReference type="Pfam" id="PF01535">
    <property type="entry name" value="PPR"/>
    <property type="match status" value="4"/>
</dbReference>
<dbReference type="InterPro" id="IPR002885">
    <property type="entry name" value="PPR_rpt"/>
</dbReference>
<evidence type="ECO:0000256" key="2">
    <source>
        <dbReference type="ARBA" id="ARBA00022737"/>
    </source>
</evidence>
<keyword evidence="8" id="KW-1185">Reference proteome</keyword>
<dbReference type="Gene3D" id="1.20.1280.50">
    <property type="match status" value="1"/>
</dbReference>
<feature type="domain" description="DYW" evidence="6">
    <location>
        <begin position="529"/>
        <end position="574"/>
    </location>
</feature>
<dbReference type="Pfam" id="PF01167">
    <property type="entry name" value="Tub"/>
    <property type="match status" value="1"/>
</dbReference>
<dbReference type="PANTHER" id="PTHR47926">
    <property type="entry name" value="PENTATRICOPEPTIDE REPEAT-CONTAINING PROTEIN"/>
    <property type="match status" value="1"/>
</dbReference>
<dbReference type="InterPro" id="IPR011990">
    <property type="entry name" value="TPR-like_helical_dom_sf"/>
</dbReference>
<dbReference type="InterPro" id="IPR018066">
    <property type="entry name" value="Tubby_C_CS"/>
</dbReference>
<dbReference type="PROSITE" id="PS01200">
    <property type="entry name" value="TUB_1"/>
    <property type="match status" value="1"/>
</dbReference>
<evidence type="ECO:0000313" key="8">
    <source>
        <dbReference type="Proteomes" id="UP001396334"/>
    </source>
</evidence>
<sequence>MTPITSSPTKQLSLELNAAQTLSVLERCSKMEELKQIHAHMFKTGLVADTILVSKVLTFCVSPKYGNLEHAQKVFDRVNTPNTFMYNTMIKGYSENKSENAFHLYQQMLHLSVPHNSYTFPFLLKACSSLSAMEETKQIHAHVIKFGFGSEVYAVNSLLHVYASSGSIEAARLLFDQVSERDIVSWNSMVDGYAKCGKMEAAYEFFKNTPTKNVISWTTMISGYVGAGMYKEALDLFQEMQLEGVEPDKFALASTLSACSYLGALDHGRWIHAYIDKMGIVIDPVLGCALIDMFAKCGDMEEALKVFKKVKKREVSLWTSLIYGFAIHGRGGEALDWFENMQKVGIKPNHVTFTAILTACSYSGLVDEGKSLFESIERVHKLRPRIEHYGCMVDLLGRAGSLEEAKGLIEQMPVKPNAVVWGALLNACRIHKNVELGTKIGKLLVEEDPDHGGRYVHLASIHAAAGEWDRAVETRRQMKERGVSKLPGCSAISLDGVVHEFLAGTESHPQAKQIYRAWDSIAERLEKEGYKPALQNLLLDLDDEAKELAITQHSEKLAIAFGLLRTKPGFPMTIGRGETALWLTDERTLVVTVAVVEGVLECRRGRFGFELVSSFLFLPFRISSCKLFRLMIQLNIEKLDLISLQKMSLKSFMRELKEMKDGIGSISKRGEQSKLWRSRTRSHVAPDEAPLEPELEEQSPWANLPPELLLDIIQRVEGSETAWPARAVVVFCAAVCRSWREITKEIVKTPEQCGRITFPISLKQPGPHESPIQCYIRRDRTTSTYLLFYGLVPSEGESDKLLLAARKVRRATCTDFVISLVANDFSRPSNVYVGKLRSNFLGTKFTIYDSQSPCDSIIPLTARPSCRSHSKQVSPRLPACNYSIGTVTYELNVLRTRGPRRMHCIVHSIPISSIQGGTAPPSALPKSFEEQLSPLHSSKGKEPILDTILPSLPARPVSSPDSAEPLALKNKAPRWHEQLQCWCLNFKGRVTVASVKNFQLVAAVEPSHNVSPEEQEKVILQFGKFGKDIFTMDYRYPLSAFQAFAISLSCFDTKPACE</sequence>
<dbReference type="Pfam" id="PF14432">
    <property type="entry name" value="DYW_deaminase"/>
    <property type="match status" value="1"/>
</dbReference>
<dbReference type="InterPro" id="IPR046848">
    <property type="entry name" value="E_motif"/>
</dbReference>
<feature type="domain" description="Tubby C-terminal" evidence="5">
    <location>
        <begin position="762"/>
        <end position="1053"/>
    </location>
</feature>
<dbReference type="InterPro" id="IPR046960">
    <property type="entry name" value="PPR_At4g14850-like_plant"/>
</dbReference>
<organism evidence="7 8">
    <name type="scientific">Hibiscus sabdariffa</name>
    <name type="common">roselle</name>
    <dbReference type="NCBI Taxonomy" id="183260"/>
    <lineage>
        <taxon>Eukaryota</taxon>
        <taxon>Viridiplantae</taxon>
        <taxon>Streptophyta</taxon>
        <taxon>Embryophyta</taxon>
        <taxon>Tracheophyta</taxon>
        <taxon>Spermatophyta</taxon>
        <taxon>Magnoliopsida</taxon>
        <taxon>eudicotyledons</taxon>
        <taxon>Gunneridae</taxon>
        <taxon>Pentapetalae</taxon>
        <taxon>rosids</taxon>
        <taxon>malvids</taxon>
        <taxon>Malvales</taxon>
        <taxon>Malvaceae</taxon>
        <taxon>Malvoideae</taxon>
        <taxon>Hibiscus</taxon>
    </lineage>
</organism>
<dbReference type="Gene3D" id="1.25.40.10">
    <property type="entry name" value="Tetratricopeptide repeat domain"/>
    <property type="match status" value="3"/>
</dbReference>
<dbReference type="SUPFAM" id="SSF81383">
    <property type="entry name" value="F-box domain"/>
    <property type="match status" value="1"/>
</dbReference>
<dbReference type="PROSITE" id="PS51375">
    <property type="entry name" value="PPR"/>
    <property type="match status" value="4"/>
</dbReference>
<dbReference type="CDD" id="cd22153">
    <property type="entry name" value="F-box_AtTLP-like"/>
    <property type="match status" value="1"/>
</dbReference>
<dbReference type="NCBIfam" id="TIGR00756">
    <property type="entry name" value="PPR"/>
    <property type="match status" value="4"/>
</dbReference>
<evidence type="ECO:0000256" key="1">
    <source>
        <dbReference type="ARBA" id="ARBA00006643"/>
    </source>
</evidence>
<keyword evidence="2" id="KW-0677">Repeat</keyword>
<evidence type="ECO:0000313" key="7">
    <source>
        <dbReference type="EMBL" id="KAK8995611.1"/>
    </source>
</evidence>
<proteinExistence type="inferred from homology"/>
<dbReference type="PRINTS" id="PR01573">
    <property type="entry name" value="SUPERTUBBY"/>
</dbReference>
<dbReference type="InterPro" id="IPR036047">
    <property type="entry name" value="F-box-like_dom_sf"/>
</dbReference>
<feature type="repeat" description="PPR" evidence="3">
    <location>
        <begin position="182"/>
        <end position="212"/>
    </location>
</feature>